<feature type="active site" description="Proton donor" evidence="14">
    <location>
        <position position="207"/>
    </location>
</feature>
<evidence type="ECO:0000256" key="16">
    <source>
        <dbReference type="RuleBase" id="RU000579"/>
    </source>
</evidence>
<dbReference type="SUPFAM" id="SSF51735">
    <property type="entry name" value="NAD(P)-binding Rossmann-fold domains"/>
    <property type="match status" value="1"/>
</dbReference>
<evidence type="ECO:0000256" key="5">
    <source>
        <dbReference type="ARBA" id="ARBA00013213"/>
    </source>
</evidence>
<proteinExistence type="inferred from homology"/>
<comment type="pathway">
    <text evidence="2 16">Amino-acid biosynthesis; L-threonine biosynthesis; L-threonine from L-aspartate: step 3/5.</text>
</comment>
<dbReference type="SUPFAM" id="SSF55021">
    <property type="entry name" value="ACT-like"/>
    <property type="match status" value="1"/>
</dbReference>
<dbReference type="EC" id="1.1.1.3" evidence="5 16"/>
<reference evidence="19 20" key="1">
    <citation type="submission" date="2006-11" db="EMBL/GenBank/DDBJ databases">
        <authorList>
            <consortium name="Laboratoire de Microbiologie (Universite Bourgogne)"/>
            <consortium name="GENOME Express"/>
            <consortium name="UMR Oenologie Ampelologie (Universite Bordeaux 2)"/>
            <person name="Guzzo J."/>
        </authorList>
    </citation>
    <scope>NUCLEOTIDE SEQUENCE [LARGE SCALE GENOMIC DNA]</scope>
    <source>
        <strain evidence="19 20">ATCC BAA-1163</strain>
    </source>
</reference>
<keyword evidence="9 15" id="KW-0521">NADP</keyword>
<dbReference type="PROSITE" id="PS01042">
    <property type="entry name" value="HOMOSER_DHGENASE"/>
    <property type="match status" value="1"/>
</dbReference>
<dbReference type="HOGENOM" id="CLU_009116_1_0_9"/>
<dbReference type="GO" id="GO:0050661">
    <property type="term" value="F:NADP binding"/>
    <property type="evidence" value="ECO:0007669"/>
    <property type="project" value="InterPro"/>
</dbReference>
<dbReference type="InterPro" id="IPR045865">
    <property type="entry name" value="ACT-like_dom_sf"/>
</dbReference>
<keyword evidence="10 16" id="KW-0560">Oxidoreductase</keyword>
<dbReference type="UniPathway" id="UPA00051">
    <property type="reaction ID" value="UER00465"/>
</dbReference>
<keyword evidence="12 16" id="KW-0486">Methionine biosynthesis</keyword>
<feature type="binding site" evidence="15">
    <location>
        <position position="192"/>
    </location>
    <ligand>
        <name>L-homoserine</name>
        <dbReference type="ChEBI" id="CHEBI:57476"/>
    </ligand>
</feature>
<evidence type="ECO:0000256" key="11">
    <source>
        <dbReference type="ARBA" id="ARBA00023053"/>
    </source>
</evidence>
<dbReference type="Gene3D" id="3.30.360.10">
    <property type="entry name" value="Dihydrodipicolinate Reductase, domain 2"/>
    <property type="match status" value="1"/>
</dbReference>
<sequence>MFMKNYRIGIFGLGTVASGLIKILKKEKINYQNRFNVNFELSQVVVHDLQKKRAPEFDGLNISDDPAKIIEDPAIDIVIELIGGKTVAKNIIEESLQAGKHVITANKDLIASEGRKLSRLAKEKHVGLFYEAAVAGGIPILRSLSNSLASDEIEQINGIVNGTSNFILSQMRQNKISYAAALKTAQEKGFAEADPSNDVDGIDAAYKLQILADFAFGKQINQRDIQMGGIRTITQADLQDVTDLGYEIKLLASATVISNKLELSVAPTLVPKGHPLASVQNENNAVFVNGRYSGGLMFYGPGAGEFPTANSVAADLIELTKKIDQPESFNANFSSDLTLAKPKDRIASRYIVFNVANRPGVMHKLSAFFLMSDINFRNIRQYDPVGDNTRVVIITYPASDAQLNPVKTTIRKARGVEIIHEFKLLIEPKEVTNA</sequence>
<dbReference type="Pfam" id="PF03447">
    <property type="entry name" value="NAD_binding_3"/>
    <property type="match status" value="1"/>
</dbReference>
<dbReference type="PROSITE" id="PS51671">
    <property type="entry name" value="ACT"/>
    <property type="match status" value="1"/>
</dbReference>
<protein>
    <recommendedName>
        <fullName evidence="6 16">Homoserine dehydrogenase</fullName>
        <ecNumber evidence="5 16">1.1.1.3</ecNumber>
    </recommendedName>
</protein>
<dbReference type="Gene3D" id="3.30.70.260">
    <property type="match status" value="1"/>
</dbReference>
<dbReference type="PANTHER" id="PTHR43331">
    <property type="entry name" value="HOMOSERINE DEHYDROGENASE"/>
    <property type="match status" value="1"/>
</dbReference>
<evidence type="ECO:0000313" key="20">
    <source>
        <dbReference type="Proteomes" id="UP000003346"/>
    </source>
</evidence>
<dbReference type="GO" id="GO:0009086">
    <property type="term" value="P:methionine biosynthetic process"/>
    <property type="evidence" value="ECO:0007669"/>
    <property type="project" value="UniProtKB-KW"/>
</dbReference>
<dbReference type="EMBL" id="AAUV01000058">
    <property type="protein sequence ID" value="EAV39038.1"/>
    <property type="molecule type" value="Genomic_DNA"/>
</dbReference>
<evidence type="ECO:0000256" key="15">
    <source>
        <dbReference type="PIRSR" id="PIRSR000098-2"/>
    </source>
</evidence>
<dbReference type="FunFam" id="3.30.360.10:FF:000005">
    <property type="entry name" value="Homoserine dehydrogenase"/>
    <property type="match status" value="1"/>
</dbReference>
<dbReference type="InterPro" id="IPR036291">
    <property type="entry name" value="NAD(P)-bd_dom_sf"/>
</dbReference>
<evidence type="ECO:0000256" key="17">
    <source>
        <dbReference type="RuleBase" id="RU004171"/>
    </source>
</evidence>
<dbReference type="PIRSF" id="PIRSF000098">
    <property type="entry name" value="Homoser_dehydrog"/>
    <property type="match status" value="1"/>
</dbReference>
<dbReference type="InterPro" id="IPR002912">
    <property type="entry name" value="ACT_dom"/>
</dbReference>
<accession>A0NKI5</accession>
<dbReference type="NCBIfam" id="NF004976">
    <property type="entry name" value="PRK06349.1"/>
    <property type="match status" value="1"/>
</dbReference>
<evidence type="ECO:0000256" key="6">
    <source>
        <dbReference type="ARBA" id="ARBA00013376"/>
    </source>
</evidence>
<keyword evidence="8 16" id="KW-0791">Threonine biosynthesis</keyword>
<comment type="caution">
    <text evidence="19">The sequence shown here is derived from an EMBL/GenBank/DDBJ whole genome shotgun (WGS) entry which is preliminary data.</text>
</comment>
<comment type="cofactor">
    <cofactor evidence="1">
        <name>a metal cation</name>
        <dbReference type="ChEBI" id="CHEBI:25213"/>
    </cofactor>
</comment>
<evidence type="ECO:0000313" key="19">
    <source>
        <dbReference type="EMBL" id="EAV39038.1"/>
    </source>
</evidence>
<dbReference type="AlphaFoldDB" id="A0NKI5"/>
<dbReference type="GO" id="GO:0004412">
    <property type="term" value="F:homoserine dehydrogenase activity"/>
    <property type="evidence" value="ECO:0007669"/>
    <property type="project" value="UniProtKB-EC"/>
</dbReference>
<dbReference type="InterPro" id="IPR019811">
    <property type="entry name" value="HDH_CS"/>
</dbReference>
<dbReference type="InterPro" id="IPR001342">
    <property type="entry name" value="HDH_cat"/>
</dbReference>
<comment type="pathway">
    <text evidence="3 16">Amino-acid biosynthesis; L-methionine biosynthesis via de novo pathway; L-homoserine from L-aspartate: step 3/3.</text>
</comment>
<dbReference type="InterPro" id="IPR005106">
    <property type="entry name" value="Asp/hSer_DH_NAD-bd"/>
</dbReference>
<name>A0NKI5_OENOE</name>
<dbReference type="Proteomes" id="UP000003346">
    <property type="component" value="Unassembled WGS sequence"/>
</dbReference>
<evidence type="ECO:0000256" key="13">
    <source>
        <dbReference type="ARBA" id="ARBA00048841"/>
    </source>
</evidence>
<dbReference type="Gene3D" id="3.40.50.720">
    <property type="entry name" value="NAD(P)-binding Rossmann-like Domain"/>
    <property type="match status" value="1"/>
</dbReference>
<dbReference type="SUPFAM" id="SSF55347">
    <property type="entry name" value="Glyceraldehyde-3-phosphate dehydrogenase-like, C-terminal domain"/>
    <property type="match status" value="1"/>
</dbReference>
<feature type="domain" description="ACT" evidence="18">
    <location>
        <begin position="350"/>
        <end position="433"/>
    </location>
</feature>
<evidence type="ECO:0000256" key="1">
    <source>
        <dbReference type="ARBA" id="ARBA00001920"/>
    </source>
</evidence>
<evidence type="ECO:0000256" key="2">
    <source>
        <dbReference type="ARBA" id="ARBA00005056"/>
    </source>
</evidence>
<evidence type="ECO:0000256" key="9">
    <source>
        <dbReference type="ARBA" id="ARBA00022857"/>
    </source>
</evidence>
<keyword evidence="11" id="KW-0915">Sodium</keyword>
<evidence type="ECO:0000256" key="8">
    <source>
        <dbReference type="ARBA" id="ARBA00022697"/>
    </source>
</evidence>
<evidence type="ECO:0000256" key="14">
    <source>
        <dbReference type="PIRSR" id="PIRSR000098-1"/>
    </source>
</evidence>
<dbReference type="PANTHER" id="PTHR43331:SF1">
    <property type="entry name" value="HOMOSERINE DEHYDROGENASE"/>
    <property type="match status" value="1"/>
</dbReference>
<evidence type="ECO:0000256" key="7">
    <source>
        <dbReference type="ARBA" id="ARBA00022605"/>
    </source>
</evidence>
<dbReference type="Pfam" id="PF00742">
    <property type="entry name" value="Homoserine_dh"/>
    <property type="match status" value="1"/>
</dbReference>
<evidence type="ECO:0000256" key="12">
    <source>
        <dbReference type="ARBA" id="ARBA00023167"/>
    </source>
</evidence>
<comment type="similarity">
    <text evidence="4 17">Belongs to the homoserine dehydrogenase family.</text>
</comment>
<dbReference type="GO" id="GO:0009088">
    <property type="term" value="P:threonine biosynthetic process"/>
    <property type="evidence" value="ECO:0007669"/>
    <property type="project" value="UniProtKB-UniPathway"/>
</dbReference>
<evidence type="ECO:0000256" key="4">
    <source>
        <dbReference type="ARBA" id="ARBA00006753"/>
    </source>
</evidence>
<dbReference type="InterPro" id="IPR016204">
    <property type="entry name" value="HDH"/>
</dbReference>
<comment type="catalytic activity">
    <reaction evidence="13">
        <text>L-homoserine + NADP(+) = L-aspartate 4-semialdehyde + NADPH + H(+)</text>
        <dbReference type="Rhea" id="RHEA:15761"/>
        <dbReference type="ChEBI" id="CHEBI:15378"/>
        <dbReference type="ChEBI" id="CHEBI:57476"/>
        <dbReference type="ChEBI" id="CHEBI:57783"/>
        <dbReference type="ChEBI" id="CHEBI:58349"/>
        <dbReference type="ChEBI" id="CHEBI:537519"/>
        <dbReference type="EC" id="1.1.1.3"/>
    </reaction>
    <physiologicalReaction direction="right-to-left" evidence="13">
        <dbReference type="Rhea" id="RHEA:15763"/>
    </physiologicalReaction>
</comment>
<evidence type="ECO:0000256" key="10">
    <source>
        <dbReference type="ARBA" id="ARBA00023002"/>
    </source>
</evidence>
<feature type="binding site" evidence="15">
    <location>
        <position position="107"/>
    </location>
    <ligand>
        <name>NADPH</name>
        <dbReference type="ChEBI" id="CHEBI:57783"/>
    </ligand>
</feature>
<organism evidence="19 20">
    <name type="scientific">Oenococcus oeni ATCC BAA-1163</name>
    <dbReference type="NCBI Taxonomy" id="379360"/>
    <lineage>
        <taxon>Bacteria</taxon>
        <taxon>Bacillati</taxon>
        <taxon>Bacillota</taxon>
        <taxon>Bacilli</taxon>
        <taxon>Lactobacillales</taxon>
        <taxon>Lactobacillaceae</taxon>
        <taxon>Oenococcus</taxon>
    </lineage>
</organism>
<evidence type="ECO:0000259" key="18">
    <source>
        <dbReference type="PROSITE" id="PS51671"/>
    </source>
</evidence>
<evidence type="ECO:0000256" key="3">
    <source>
        <dbReference type="ARBA" id="ARBA00005062"/>
    </source>
</evidence>
<gene>
    <name evidence="19" type="primary">hom</name>
    <name evidence="19" type="ORF">OENOO_63073</name>
</gene>
<dbReference type="UniPathway" id="UPA00050">
    <property type="reaction ID" value="UER00063"/>
</dbReference>
<keyword evidence="7 16" id="KW-0028">Amino-acid biosynthesis</keyword>